<evidence type="ECO:0000313" key="2">
    <source>
        <dbReference type="Proteomes" id="UP000593564"/>
    </source>
</evidence>
<accession>A0A7J7FXY9</accession>
<gene>
    <name evidence="1" type="ORF">HYC85_029434</name>
</gene>
<reference evidence="1 2" key="2">
    <citation type="submission" date="2020-07" db="EMBL/GenBank/DDBJ databases">
        <title>Genome assembly of wild tea tree DASZ reveals pedigree and selection history of tea varieties.</title>
        <authorList>
            <person name="Zhang W."/>
        </authorList>
    </citation>
    <scope>NUCLEOTIDE SEQUENCE [LARGE SCALE GENOMIC DNA]</scope>
    <source>
        <strain evidence="2">cv. G240</strain>
        <tissue evidence="1">Leaf</tissue>
    </source>
</reference>
<name>A0A7J7FXY9_CAMSI</name>
<reference evidence="2" key="1">
    <citation type="journal article" date="2020" name="Nat. Commun.">
        <title>Genome assembly of wild tea tree DASZ reveals pedigree and selection history of tea varieties.</title>
        <authorList>
            <person name="Zhang W."/>
            <person name="Zhang Y."/>
            <person name="Qiu H."/>
            <person name="Guo Y."/>
            <person name="Wan H."/>
            <person name="Zhang X."/>
            <person name="Scossa F."/>
            <person name="Alseekh S."/>
            <person name="Zhang Q."/>
            <person name="Wang P."/>
            <person name="Xu L."/>
            <person name="Schmidt M.H."/>
            <person name="Jia X."/>
            <person name="Li D."/>
            <person name="Zhu A."/>
            <person name="Guo F."/>
            <person name="Chen W."/>
            <person name="Ni D."/>
            <person name="Usadel B."/>
            <person name="Fernie A.R."/>
            <person name="Wen W."/>
        </authorList>
    </citation>
    <scope>NUCLEOTIDE SEQUENCE [LARGE SCALE GENOMIC DNA]</scope>
    <source>
        <strain evidence="2">cv. G240</strain>
    </source>
</reference>
<protein>
    <submittedName>
        <fullName evidence="1">Uncharacterized protein</fullName>
    </submittedName>
</protein>
<proteinExistence type="predicted"/>
<comment type="caution">
    <text evidence="1">The sequence shown here is derived from an EMBL/GenBank/DDBJ whole genome shotgun (WGS) entry which is preliminary data.</text>
</comment>
<dbReference type="EMBL" id="JACBKZ010000014">
    <property type="protein sequence ID" value="KAF5933263.1"/>
    <property type="molecule type" value="Genomic_DNA"/>
</dbReference>
<keyword evidence="2" id="KW-1185">Reference proteome</keyword>
<evidence type="ECO:0000313" key="1">
    <source>
        <dbReference type="EMBL" id="KAF5933263.1"/>
    </source>
</evidence>
<sequence length="355" mass="38135">MKSRVVTPVAGSGSVMAGSASFLAGWPAVSIHGRQAIGAILNIDLDLIDEEIIAPPKRPHALPPHLNLIHTLSSTYNPSIYITPAHLPKPEVFILESAYLCMMDAFEPQSSQIPSNTLQAPMAEPTTSELMSMNEHLQRTVADLTFGILAPSSTTSHARNFRSKSSPILGQAVIGMSQPEAISSLGDDMSTMNGLCLDIATKSLDKAEASGKNKVGASIDPYAHLHWAIETLTVKGLNKQQVLTVVANTVDDTFVPHVEGILNQGVSHEKGCRTRNPPFSCNPTPVRDLQTQATPVDPSVNTSKTSGRTFNPLYITLSKALQILIGQGHLKPLDSQTLPDHLPVGHDVAKYYAFN</sequence>
<dbReference type="Proteomes" id="UP000593564">
    <property type="component" value="Unassembled WGS sequence"/>
</dbReference>
<organism evidence="1 2">
    <name type="scientific">Camellia sinensis</name>
    <name type="common">Tea plant</name>
    <name type="synonym">Thea sinensis</name>
    <dbReference type="NCBI Taxonomy" id="4442"/>
    <lineage>
        <taxon>Eukaryota</taxon>
        <taxon>Viridiplantae</taxon>
        <taxon>Streptophyta</taxon>
        <taxon>Embryophyta</taxon>
        <taxon>Tracheophyta</taxon>
        <taxon>Spermatophyta</taxon>
        <taxon>Magnoliopsida</taxon>
        <taxon>eudicotyledons</taxon>
        <taxon>Gunneridae</taxon>
        <taxon>Pentapetalae</taxon>
        <taxon>asterids</taxon>
        <taxon>Ericales</taxon>
        <taxon>Theaceae</taxon>
        <taxon>Camellia</taxon>
    </lineage>
</organism>
<dbReference type="AlphaFoldDB" id="A0A7J7FXY9"/>